<dbReference type="PROSITE" id="PS50893">
    <property type="entry name" value="ABC_TRANSPORTER_2"/>
    <property type="match status" value="1"/>
</dbReference>
<dbReference type="SMART" id="SM00382">
    <property type="entry name" value="AAA"/>
    <property type="match status" value="1"/>
</dbReference>
<accession>A0A1B8HCH9</accession>
<dbReference type="InterPro" id="IPR003593">
    <property type="entry name" value="AAA+_ATPase"/>
</dbReference>
<keyword evidence="2" id="KW-0547">Nucleotide-binding</keyword>
<dbReference type="PANTHER" id="PTHR42781:SF4">
    <property type="entry name" value="SPERMIDINE_PUTRESCINE IMPORT ATP-BINDING PROTEIN POTA"/>
    <property type="match status" value="1"/>
</dbReference>
<dbReference type="FunFam" id="3.40.50.300:FF:000425">
    <property type="entry name" value="Probable ABC transporter, ATP-binding subunit"/>
    <property type="match status" value="1"/>
</dbReference>
<evidence type="ECO:0000256" key="3">
    <source>
        <dbReference type="ARBA" id="ARBA00022840"/>
    </source>
</evidence>
<dbReference type="GO" id="GO:0015697">
    <property type="term" value="P:quaternary ammonium group transport"/>
    <property type="evidence" value="ECO:0007669"/>
    <property type="project" value="UniProtKB-ARBA"/>
</dbReference>
<protein>
    <submittedName>
        <fullName evidence="5">ABC transporter ATP-binding protein</fullName>
    </submittedName>
</protein>
<keyword evidence="1" id="KW-0813">Transport</keyword>
<dbReference type="GO" id="GO:0022857">
    <property type="term" value="F:transmembrane transporter activity"/>
    <property type="evidence" value="ECO:0007669"/>
    <property type="project" value="InterPro"/>
</dbReference>
<evidence type="ECO:0000313" key="6">
    <source>
        <dbReference type="Proteomes" id="UP000092247"/>
    </source>
</evidence>
<dbReference type="SUPFAM" id="SSF52540">
    <property type="entry name" value="P-loop containing nucleoside triphosphate hydrolases"/>
    <property type="match status" value="1"/>
</dbReference>
<dbReference type="Gene3D" id="3.40.50.300">
    <property type="entry name" value="P-loop containing nucleotide triphosphate hydrolases"/>
    <property type="match status" value="1"/>
</dbReference>
<evidence type="ECO:0000256" key="1">
    <source>
        <dbReference type="ARBA" id="ARBA00022448"/>
    </source>
</evidence>
<dbReference type="RefSeq" id="WP_067423829.1">
    <property type="nucleotide sequence ID" value="NZ_LZEX01000016.1"/>
</dbReference>
<proteinExistence type="predicted"/>
<dbReference type="InterPro" id="IPR003439">
    <property type="entry name" value="ABC_transporter-like_ATP-bd"/>
</dbReference>
<feature type="domain" description="ABC transporter" evidence="4">
    <location>
        <begin position="4"/>
        <end position="234"/>
    </location>
</feature>
<dbReference type="InterPro" id="IPR027417">
    <property type="entry name" value="P-loop_NTPase"/>
</dbReference>
<name>A0A1B8HCH9_9GAMM</name>
<dbReference type="Proteomes" id="UP000092247">
    <property type="component" value="Unassembled WGS sequence"/>
</dbReference>
<dbReference type="InterPro" id="IPR017871">
    <property type="entry name" value="ABC_transporter-like_CS"/>
</dbReference>
<dbReference type="GO" id="GO:0043190">
    <property type="term" value="C:ATP-binding cassette (ABC) transporter complex"/>
    <property type="evidence" value="ECO:0007669"/>
    <property type="project" value="InterPro"/>
</dbReference>
<keyword evidence="3 5" id="KW-0067">ATP-binding</keyword>
<dbReference type="PROSITE" id="PS00211">
    <property type="entry name" value="ABC_TRANSPORTER_1"/>
    <property type="match status" value="1"/>
</dbReference>
<reference evidence="5 6" key="1">
    <citation type="submission" date="2016-06" db="EMBL/GenBank/DDBJ databases">
        <authorList>
            <person name="Kjaerup R.B."/>
            <person name="Dalgaard T.S."/>
            <person name="Juul-Madsen H.R."/>
        </authorList>
    </citation>
    <scope>NUCLEOTIDE SEQUENCE [LARGE SCALE GENOMIC DNA]</scope>
    <source>
        <strain evidence="5 6">GCSL-Mp3</strain>
    </source>
</reference>
<dbReference type="InterPro" id="IPR008995">
    <property type="entry name" value="Mo/tungstate-bd_C_term_dom"/>
</dbReference>
<organism evidence="5 6">
    <name type="scientific">Morganella psychrotolerans</name>
    <dbReference type="NCBI Taxonomy" id="368603"/>
    <lineage>
        <taxon>Bacteria</taxon>
        <taxon>Pseudomonadati</taxon>
        <taxon>Pseudomonadota</taxon>
        <taxon>Gammaproteobacteria</taxon>
        <taxon>Enterobacterales</taxon>
        <taxon>Morganellaceae</taxon>
        <taxon>Morganella</taxon>
    </lineage>
</organism>
<dbReference type="GO" id="GO:0005524">
    <property type="term" value="F:ATP binding"/>
    <property type="evidence" value="ECO:0007669"/>
    <property type="project" value="UniProtKB-KW"/>
</dbReference>
<dbReference type="PANTHER" id="PTHR42781">
    <property type="entry name" value="SPERMIDINE/PUTRESCINE IMPORT ATP-BINDING PROTEIN POTA"/>
    <property type="match status" value="1"/>
</dbReference>
<evidence type="ECO:0000259" key="4">
    <source>
        <dbReference type="PROSITE" id="PS50893"/>
    </source>
</evidence>
<dbReference type="Pfam" id="PF08402">
    <property type="entry name" value="TOBE_2"/>
    <property type="match status" value="1"/>
</dbReference>
<evidence type="ECO:0000313" key="5">
    <source>
        <dbReference type="EMBL" id="OBU06750.1"/>
    </source>
</evidence>
<dbReference type="Pfam" id="PF00005">
    <property type="entry name" value="ABC_tran"/>
    <property type="match status" value="1"/>
</dbReference>
<dbReference type="STRING" id="368603.AYY16_18820"/>
<gene>
    <name evidence="5" type="ORF">AYY17_20070</name>
</gene>
<dbReference type="InterPro" id="IPR013611">
    <property type="entry name" value="Transp-assoc_OB_typ2"/>
</dbReference>
<comment type="caution">
    <text evidence="5">The sequence shown here is derived from an EMBL/GenBank/DDBJ whole genome shotgun (WGS) entry which is preliminary data.</text>
</comment>
<sequence>MSYVIAENLTKSFAATPVFSGLNFSVEKGEFITLLGPSGCGKSTLLRCLAGLESVNDGKIYVNKHDITHVSPQKREIGMVFQSYALFPNMSVERNIAFGLKMQKTPLREQQKAVADVIKLVGLNGKEQQLPQQLSGGQRQRVALARALVMKPRILLLDEPLSALDAQIRKHLRQQIRQIQRELNLTTIFVTHDQEEAMLMSDRIFLMNKGKIVQSDTAENIYTQPADEFVARFMGHYNLVSAEHANSQLGLNLSGIVAIRPESIYVRETGRQYGDHISHPVSGTIRDSQLLGNIIRYQVDTGLGALTVDLLNRSSERLFEQGTQLELMFNKNEIRALAPSVN</sequence>
<dbReference type="AlphaFoldDB" id="A0A1B8HCH9"/>
<dbReference type="EMBL" id="LZEX01000016">
    <property type="protein sequence ID" value="OBU06750.1"/>
    <property type="molecule type" value="Genomic_DNA"/>
</dbReference>
<dbReference type="InterPro" id="IPR050093">
    <property type="entry name" value="ABC_SmlMolc_Importer"/>
</dbReference>
<evidence type="ECO:0000256" key="2">
    <source>
        <dbReference type="ARBA" id="ARBA00022741"/>
    </source>
</evidence>
<dbReference type="GO" id="GO:0016887">
    <property type="term" value="F:ATP hydrolysis activity"/>
    <property type="evidence" value="ECO:0007669"/>
    <property type="project" value="InterPro"/>
</dbReference>
<dbReference type="SUPFAM" id="SSF50331">
    <property type="entry name" value="MOP-like"/>
    <property type="match status" value="1"/>
</dbReference>